<comment type="subcellular location">
    <subcellularLocation>
        <location evidence="1">Membrane</location>
        <topology evidence="1">Multi-pass membrane protein</topology>
    </subcellularLocation>
</comment>
<feature type="transmembrane region" description="Helical" evidence="10">
    <location>
        <begin position="248"/>
        <end position="269"/>
    </location>
</feature>
<feature type="region of interest" description="Disordered" evidence="9">
    <location>
        <begin position="354"/>
        <end position="395"/>
    </location>
</feature>
<feature type="transmembrane region" description="Helical" evidence="10">
    <location>
        <begin position="111"/>
        <end position="136"/>
    </location>
</feature>
<evidence type="ECO:0000256" key="10">
    <source>
        <dbReference type="SAM" id="Phobius"/>
    </source>
</evidence>
<keyword evidence="6 10" id="KW-0472">Membrane</keyword>
<dbReference type="SUPFAM" id="SSF81324">
    <property type="entry name" value="Voltage-gated potassium channels"/>
    <property type="match status" value="2"/>
</dbReference>
<evidence type="ECO:0000256" key="3">
    <source>
        <dbReference type="ARBA" id="ARBA00022692"/>
    </source>
</evidence>
<evidence type="ECO:0000256" key="9">
    <source>
        <dbReference type="SAM" id="MobiDB-lite"/>
    </source>
</evidence>
<sequence>MALEGRAPAPSSSGSAPEPRSHDHDQLRSQTVEKLWSITEDLNILYKDNWTRLAEQEVLKFQNSLVRKYRQTGSPPKTYNWSFPSAFLYSLTLITTIGYGNVTPRTAWGRLITIAYAIIGIPLMLVYLSTVGDTLAGHFRRLYGRMSRPGKRRDKKCEAAVIPNHLPEKKHRPPSPTSSCHAETRQRIPVYLTLTVVVGYISGGAFLFNRLENWTFIEGSYFCFTSLGTIGFGELVPGSRDTGNELSVFASSAFILVGMAVIAMCFNLVQDETVTAVRRLSGWWGRPGEQTGKKAESKHYSLPRKREPLKYHFDRAAPTRNSTGPHRRDPPLEYFVPRSVSEFNLSVLVDPIPPLPPSALRGSASRSRDKMVTFEDEPGPPRPLDKSPALEDVFM</sequence>
<dbReference type="Pfam" id="PF07885">
    <property type="entry name" value="Ion_trans_2"/>
    <property type="match status" value="2"/>
</dbReference>
<evidence type="ECO:0000313" key="12">
    <source>
        <dbReference type="EMBL" id="KAL1130365.1"/>
    </source>
</evidence>
<dbReference type="Gene3D" id="1.10.287.70">
    <property type="match status" value="1"/>
</dbReference>
<accession>A0ABD0YGE0</accession>
<feature type="region of interest" description="Disordered" evidence="9">
    <location>
        <begin position="1"/>
        <end position="27"/>
    </location>
</feature>
<organism evidence="12 13">
    <name type="scientific">Ranatra chinensis</name>
    <dbReference type="NCBI Taxonomy" id="642074"/>
    <lineage>
        <taxon>Eukaryota</taxon>
        <taxon>Metazoa</taxon>
        <taxon>Ecdysozoa</taxon>
        <taxon>Arthropoda</taxon>
        <taxon>Hexapoda</taxon>
        <taxon>Insecta</taxon>
        <taxon>Pterygota</taxon>
        <taxon>Neoptera</taxon>
        <taxon>Paraneoptera</taxon>
        <taxon>Hemiptera</taxon>
        <taxon>Heteroptera</taxon>
        <taxon>Panheteroptera</taxon>
        <taxon>Nepomorpha</taxon>
        <taxon>Nepidae</taxon>
        <taxon>Ranatrinae</taxon>
        <taxon>Ranatra</taxon>
    </lineage>
</organism>
<feature type="domain" description="Potassium channel" evidence="11">
    <location>
        <begin position="80"/>
        <end position="135"/>
    </location>
</feature>
<evidence type="ECO:0000256" key="5">
    <source>
        <dbReference type="ARBA" id="ARBA00023065"/>
    </source>
</evidence>
<keyword evidence="2 8" id="KW-0813">Transport</keyword>
<name>A0ABD0YGE0_9HEMI</name>
<evidence type="ECO:0000256" key="8">
    <source>
        <dbReference type="RuleBase" id="RU003857"/>
    </source>
</evidence>
<evidence type="ECO:0000256" key="6">
    <source>
        <dbReference type="ARBA" id="ARBA00023136"/>
    </source>
</evidence>
<comment type="caution">
    <text evidence="12">The sequence shown here is derived from an EMBL/GenBank/DDBJ whole genome shotgun (WGS) entry which is preliminary data.</text>
</comment>
<feature type="domain" description="Potassium channel" evidence="11">
    <location>
        <begin position="196"/>
        <end position="271"/>
    </location>
</feature>
<evidence type="ECO:0000259" key="11">
    <source>
        <dbReference type="Pfam" id="PF07885"/>
    </source>
</evidence>
<protein>
    <recommendedName>
        <fullName evidence="11">Potassium channel domain-containing protein</fullName>
    </recommendedName>
</protein>
<proteinExistence type="inferred from homology"/>
<feature type="transmembrane region" description="Helical" evidence="10">
    <location>
        <begin position="188"/>
        <end position="208"/>
    </location>
</feature>
<dbReference type="Proteomes" id="UP001558652">
    <property type="component" value="Unassembled WGS sequence"/>
</dbReference>
<feature type="compositionally biased region" description="Low complexity" evidence="9">
    <location>
        <begin position="1"/>
        <end position="18"/>
    </location>
</feature>
<dbReference type="EMBL" id="JBFDAA010000008">
    <property type="protein sequence ID" value="KAL1130365.1"/>
    <property type="molecule type" value="Genomic_DNA"/>
</dbReference>
<evidence type="ECO:0000256" key="1">
    <source>
        <dbReference type="ARBA" id="ARBA00004141"/>
    </source>
</evidence>
<keyword evidence="4 10" id="KW-1133">Transmembrane helix</keyword>
<keyword evidence="7 8" id="KW-0407">Ion channel</keyword>
<dbReference type="PANTHER" id="PTHR11003">
    <property type="entry name" value="POTASSIUM CHANNEL, SUBFAMILY K"/>
    <property type="match status" value="1"/>
</dbReference>
<dbReference type="PANTHER" id="PTHR11003:SF325">
    <property type="entry name" value="POTASSIUM CHANNEL DOMAIN-CONTAINING PROTEIN"/>
    <property type="match status" value="1"/>
</dbReference>
<evidence type="ECO:0000256" key="7">
    <source>
        <dbReference type="ARBA" id="ARBA00023303"/>
    </source>
</evidence>
<dbReference type="GO" id="GO:0034220">
    <property type="term" value="P:monoatomic ion transmembrane transport"/>
    <property type="evidence" value="ECO:0007669"/>
    <property type="project" value="UniProtKB-KW"/>
</dbReference>
<keyword evidence="3 8" id="KW-0812">Transmembrane</keyword>
<dbReference type="AlphaFoldDB" id="A0ABD0YGE0"/>
<dbReference type="InterPro" id="IPR013099">
    <property type="entry name" value="K_chnl_dom"/>
</dbReference>
<keyword evidence="5 8" id="KW-0406">Ion transport</keyword>
<dbReference type="GO" id="GO:0016020">
    <property type="term" value="C:membrane"/>
    <property type="evidence" value="ECO:0007669"/>
    <property type="project" value="UniProtKB-SubCell"/>
</dbReference>
<evidence type="ECO:0000256" key="4">
    <source>
        <dbReference type="ARBA" id="ARBA00022989"/>
    </source>
</evidence>
<feature type="transmembrane region" description="Helical" evidence="10">
    <location>
        <begin position="78"/>
        <end position="99"/>
    </location>
</feature>
<evidence type="ECO:0000313" key="13">
    <source>
        <dbReference type="Proteomes" id="UP001558652"/>
    </source>
</evidence>
<gene>
    <name evidence="12" type="ORF">AAG570_013303</name>
</gene>
<keyword evidence="13" id="KW-1185">Reference proteome</keyword>
<reference evidence="12 13" key="1">
    <citation type="submission" date="2024-07" db="EMBL/GenBank/DDBJ databases">
        <title>Chromosome-level genome assembly of the water stick insect Ranatra chinensis (Heteroptera: Nepidae).</title>
        <authorList>
            <person name="Liu X."/>
        </authorList>
    </citation>
    <scope>NUCLEOTIDE SEQUENCE [LARGE SCALE GENOMIC DNA]</scope>
    <source>
        <strain evidence="12">Cailab_2021Rc</strain>
        <tissue evidence="12">Muscle</tissue>
    </source>
</reference>
<dbReference type="InterPro" id="IPR003280">
    <property type="entry name" value="2pore_dom_K_chnl"/>
</dbReference>
<dbReference type="PRINTS" id="PR01333">
    <property type="entry name" value="2POREKCHANEL"/>
</dbReference>
<evidence type="ECO:0000256" key="2">
    <source>
        <dbReference type="ARBA" id="ARBA00022448"/>
    </source>
</evidence>
<comment type="similarity">
    <text evidence="8">Belongs to the two pore domain potassium channel (TC 1.A.1.8) family.</text>
</comment>